<dbReference type="InterPro" id="IPR032806">
    <property type="entry name" value="YbfD_N"/>
</dbReference>
<sequence>MPALSSSPICSVVSAGDAVAAAVAAQPAGLMAALAGVPDPRKRRGVRYRLVVVLAAVACAVLAGYCSYAALAEWVADLPDEQVARLGLDPRRRPSESMIRRLLQLVDGDEFAGRVGRWLEGQLPPPTVGGRRAYAVDGKTLRGSRDGDIPGRHVLAACEQATGVVVGQVDVDGKTNEIPMFAPLLDQISDLAGAVVTADALHCQRHHVTYLHERGAHWIFTVKGNQAGLKTQLAAQPWKRVPVAYRETDTGHGRREIRTYRILTIGEGIDFPGAAQAIRIHRYRRDLNTGKRSTETIYAVTDLHVHQAKPAQIAGWVRGHWAIENRVHHVRDVTYDEDRSRIRTRNGPQVMATLRNLAIALHRQAGKSNIAAAIREAARDHNRPITLIGLT</sequence>
<dbReference type="NCBIfam" id="NF033564">
    <property type="entry name" value="transpos_ISAs1"/>
    <property type="match status" value="1"/>
</dbReference>
<dbReference type="PANTHER" id="PTHR30298">
    <property type="entry name" value="H REPEAT-ASSOCIATED PREDICTED TRANSPOSASE"/>
    <property type="match status" value="1"/>
</dbReference>
<protein>
    <submittedName>
        <fullName evidence="4">ISAs1 family transposase</fullName>
    </submittedName>
</protein>
<dbReference type="InterPro" id="IPR002559">
    <property type="entry name" value="Transposase_11"/>
</dbReference>
<feature type="domain" description="Transposase IS4-like" evidence="2">
    <location>
        <begin position="130"/>
        <end position="360"/>
    </location>
</feature>
<dbReference type="Pfam" id="PF01609">
    <property type="entry name" value="DDE_Tnp_1"/>
    <property type="match status" value="1"/>
</dbReference>
<dbReference type="InterPro" id="IPR051698">
    <property type="entry name" value="Transposase_11-like"/>
</dbReference>
<accession>A0ABN3NKJ6</accession>
<organism evidence="4 5">
    <name type="scientific">Pilimelia columellifera subsp. columellifera</name>
    <dbReference type="NCBI Taxonomy" id="706583"/>
    <lineage>
        <taxon>Bacteria</taxon>
        <taxon>Bacillati</taxon>
        <taxon>Actinomycetota</taxon>
        <taxon>Actinomycetes</taxon>
        <taxon>Micromonosporales</taxon>
        <taxon>Micromonosporaceae</taxon>
        <taxon>Pilimelia</taxon>
    </lineage>
</organism>
<evidence type="ECO:0000313" key="4">
    <source>
        <dbReference type="EMBL" id="GAA2523144.1"/>
    </source>
</evidence>
<name>A0ABN3NKJ6_9ACTN</name>
<proteinExistence type="predicted"/>
<keyword evidence="1" id="KW-0472">Membrane</keyword>
<evidence type="ECO:0000259" key="3">
    <source>
        <dbReference type="Pfam" id="PF13808"/>
    </source>
</evidence>
<gene>
    <name evidence="4" type="ORF">GCM10010201_21790</name>
</gene>
<evidence type="ECO:0000313" key="5">
    <source>
        <dbReference type="Proteomes" id="UP001499978"/>
    </source>
</evidence>
<evidence type="ECO:0000256" key="1">
    <source>
        <dbReference type="SAM" id="Phobius"/>
    </source>
</evidence>
<dbReference type="InterPro" id="IPR047647">
    <property type="entry name" value="ISAs1_transpos"/>
</dbReference>
<dbReference type="PANTHER" id="PTHR30298:SF0">
    <property type="entry name" value="PROTEIN YBFL-RELATED"/>
    <property type="match status" value="1"/>
</dbReference>
<reference evidence="4 5" key="1">
    <citation type="journal article" date="2019" name="Int. J. Syst. Evol. Microbiol.">
        <title>The Global Catalogue of Microorganisms (GCM) 10K type strain sequencing project: providing services to taxonomists for standard genome sequencing and annotation.</title>
        <authorList>
            <consortium name="The Broad Institute Genomics Platform"/>
            <consortium name="The Broad Institute Genome Sequencing Center for Infectious Disease"/>
            <person name="Wu L."/>
            <person name="Ma J."/>
        </authorList>
    </citation>
    <scope>NUCLEOTIDE SEQUENCE [LARGE SCALE GENOMIC DNA]</scope>
    <source>
        <strain evidence="4 5">JCM 3367</strain>
    </source>
</reference>
<feature type="transmembrane region" description="Helical" evidence="1">
    <location>
        <begin position="50"/>
        <end position="71"/>
    </location>
</feature>
<keyword evidence="5" id="KW-1185">Reference proteome</keyword>
<keyword evidence="1" id="KW-1133">Transmembrane helix</keyword>
<dbReference type="EMBL" id="BAAARY010000008">
    <property type="protein sequence ID" value="GAA2523144.1"/>
    <property type="molecule type" value="Genomic_DNA"/>
</dbReference>
<evidence type="ECO:0000259" key="2">
    <source>
        <dbReference type="Pfam" id="PF01609"/>
    </source>
</evidence>
<dbReference type="Pfam" id="PF13808">
    <property type="entry name" value="DDE_Tnp_1_assoc"/>
    <property type="match status" value="1"/>
</dbReference>
<keyword evidence="1" id="KW-0812">Transmembrane</keyword>
<comment type="caution">
    <text evidence="4">The sequence shown here is derived from an EMBL/GenBank/DDBJ whole genome shotgun (WGS) entry which is preliminary data.</text>
</comment>
<dbReference type="Proteomes" id="UP001499978">
    <property type="component" value="Unassembled WGS sequence"/>
</dbReference>
<feature type="domain" description="H repeat-associated protein N-terminal" evidence="3">
    <location>
        <begin position="32"/>
        <end position="119"/>
    </location>
</feature>